<dbReference type="EMBL" id="UYRV01013307">
    <property type="protein sequence ID" value="VDK59520.1"/>
    <property type="molecule type" value="Genomic_DNA"/>
</dbReference>
<sequence length="122" mass="13627">MVGDLYSFGAKDDDKYMDEADFIDALGYDFFDRSSKQMAGVWAYGYTTFPKSPDLGKITANRSVFRSELSKMHAISTINKMAEDSRVNCLVFFSASNDSKSLPKLNPENKRIERIVAVGFAG</sequence>
<dbReference type="AlphaFoldDB" id="A0A3P6RWZ5"/>
<organism evidence="1 2">
    <name type="scientific">Cylicostephanus goldi</name>
    <name type="common">Nematode worm</name>
    <dbReference type="NCBI Taxonomy" id="71465"/>
    <lineage>
        <taxon>Eukaryota</taxon>
        <taxon>Metazoa</taxon>
        <taxon>Ecdysozoa</taxon>
        <taxon>Nematoda</taxon>
        <taxon>Chromadorea</taxon>
        <taxon>Rhabditida</taxon>
        <taxon>Rhabditina</taxon>
        <taxon>Rhabditomorpha</taxon>
        <taxon>Strongyloidea</taxon>
        <taxon>Strongylidae</taxon>
        <taxon>Cylicostephanus</taxon>
    </lineage>
</organism>
<dbReference type="OrthoDB" id="5871972at2759"/>
<protein>
    <submittedName>
        <fullName evidence="1">Uncharacterized protein</fullName>
    </submittedName>
</protein>
<proteinExistence type="predicted"/>
<accession>A0A3P6RWZ5</accession>
<evidence type="ECO:0000313" key="1">
    <source>
        <dbReference type="EMBL" id="VDK59520.1"/>
    </source>
</evidence>
<gene>
    <name evidence="1" type="ORF">CGOC_LOCUS4695</name>
</gene>
<keyword evidence="2" id="KW-1185">Reference proteome</keyword>
<reference evidence="1 2" key="1">
    <citation type="submission" date="2018-11" db="EMBL/GenBank/DDBJ databases">
        <authorList>
            <consortium name="Pathogen Informatics"/>
        </authorList>
    </citation>
    <scope>NUCLEOTIDE SEQUENCE [LARGE SCALE GENOMIC DNA]</scope>
</reference>
<name>A0A3P6RWZ5_CYLGO</name>
<evidence type="ECO:0000313" key="2">
    <source>
        <dbReference type="Proteomes" id="UP000271889"/>
    </source>
</evidence>
<dbReference type="Proteomes" id="UP000271889">
    <property type="component" value="Unassembled WGS sequence"/>
</dbReference>